<reference evidence="1 2" key="1">
    <citation type="submission" date="2014-12" db="EMBL/GenBank/DDBJ databases">
        <title>Draft genome sequences of 29 type strains of Enterococci.</title>
        <authorList>
            <person name="Zhong Z."/>
            <person name="Sun Z."/>
            <person name="Liu W."/>
            <person name="Zhang W."/>
            <person name="Zhang H."/>
        </authorList>
    </citation>
    <scope>NUCLEOTIDE SEQUENCE [LARGE SCALE GENOMIC DNA]</scope>
    <source>
        <strain evidence="1 2">DSM 17029</strain>
    </source>
</reference>
<dbReference type="Proteomes" id="UP000181884">
    <property type="component" value="Unassembled WGS sequence"/>
</dbReference>
<dbReference type="AlphaFoldDB" id="A0A1L8RDP3"/>
<dbReference type="EMBL" id="JXKH01000006">
    <property type="protein sequence ID" value="OJG17853.1"/>
    <property type="molecule type" value="Genomic_DNA"/>
</dbReference>
<comment type="caution">
    <text evidence="1">The sequence shown here is derived from an EMBL/GenBank/DDBJ whole genome shotgun (WGS) entry which is preliminary data.</text>
</comment>
<keyword evidence="2" id="KW-1185">Reference proteome</keyword>
<proteinExistence type="predicted"/>
<evidence type="ECO:0000313" key="2">
    <source>
        <dbReference type="Proteomes" id="UP000181884"/>
    </source>
</evidence>
<evidence type="ECO:0000313" key="1">
    <source>
        <dbReference type="EMBL" id="OJG17853.1"/>
    </source>
</evidence>
<name>A0A1L8RDP3_9ENTE</name>
<organism evidence="1 2">
    <name type="scientific">Enterococcus canis</name>
    <dbReference type="NCBI Taxonomy" id="214095"/>
    <lineage>
        <taxon>Bacteria</taxon>
        <taxon>Bacillati</taxon>
        <taxon>Bacillota</taxon>
        <taxon>Bacilli</taxon>
        <taxon>Lactobacillales</taxon>
        <taxon>Enterococcaceae</taxon>
        <taxon>Enterococcus</taxon>
    </lineage>
</organism>
<accession>A0A1L8RDP3</accession>
<gene>
    <name evidence="1" type="ORF">RU97_GL002399</name>
</gene>
<sequence length="93" mass="10789">MHDIQEIKIGISFLSEGLYIELQGETPAPPEDMAEFSASLQVPREAYLEEYYLEMLGDIHHERENYHVLGSLIDDVELFFDEPIFAVKVFRRG</sequence>
<protein>
    <submittedName>
        <fullName evidence="1">Uncharacterized protein</fullName>
    </submittedName>
</protein>
<dbReference type="STRING" id="214095.RU97_GL002399"/>